<sequence length="374" mass="41990">RLAAGDKPSAAFVLSSEAALSGAESTKNMHAQTSCKPYDLQSNLQLRRFVGWPFLLHFSEILAYVPDPRIHGVAAWYRALKINVKVVEGTQFDRCTLHKNANRFEKPTIILVLMLLSPSIAAVVASMDWPEISTYKDQNIDITDSCSQMMLHLHDFYDPEKINIKIEIVSGTPCGAVDVEAKLAQANWVVLDNLRMLLHMSTTPQPCTGVQRIQNSELEDLWSARSLVSKVLQDGLEQLQKEATNPRLSIRWELGACWVQHLQNHAPENTDAKKTEEAKVEPAVKGLGKHGGLLKEIKKKTDEKSLNAEQGRDNVSTNGPNPRGKLESIDDKELEKKELEKEMMLRRNFVSRAKTFASKTQELVFTLRCVLLLP</sequence>
<comment type="caution">
    <text evidence="2">The sequence shown here is derived from an EMBL/GenBank/DDBJ whole genome shotgun (WGS) entry which is preliminary data.</text>
</comment>
<feature type="region of interest" description="Disordered" evidence="1">
    <location>
        <begin position="291"/>
        <end position="333"/>
    </location>
</feature>
<dbReference type="EMBL" id="JADFTS010000009">
    <property type="protein sequence ID" value="KAF9589841.1"/>
    <property type="molecule type" value="Genomic_DNA"/>
</dbReference>
<evidence type="ECO:0000256" key="1">
    <source>
        <dbReference type="SAM" id="MobiDB-lite"/>
    </source>
</evidence>
<protein>
    <submittedName>
        <fullName evidence="2">Uncharacterized protein</fullName>
    </submittedName>
</protein>
<proteinExistence type="predicted"/>
<keyword evidence="3" id="KW-1185">Reference proteome</keyword>
<name>A0A835LJQ6_9MAGN</name>
<feature type="non-terminal residue" evidence="2">
    <location>
        <position position="374"/>
    </location>
</feature>
<reference evidence="2 3" key="1">
    <citation type="submission" date="2020-10" db="EMBL/GenBank/DDBJ databases">
        <title>The Coptis chinensis genome and diversification of protoberbering-type alkaloids.</title>
        <authorList>
            <person name="Wang B."/>
            <person name="Shu S."/>
            <person name="Song C."/>
            <person name="Liu Y."/>
        </authorList>
    </citation>
    <scope>NUCLEOTIDE SEQUENCE [LARGE SCALE GENOMIC DNA]</scope>
    <source>
        <strain evidence="2">HL-2020</strain>
        <tissue evidence="2">Leaf</tissue>
    </source>
</reference>
<evidence type="ECO:0000313" key="2">
    <source>
        <dbReference type="EMBL" id="KAF9589841.1"/>
    </source>
</evidence>
<evidence type="ECO:0000313" key="3">
    <source>
        <dbReference type="Proteomes" id="UP000631114"/>
    </source>
</evidence>
<dbReference type="OrthoDB" id="1745945at2759"/>
<gene>
    <name evidence="2" type="ORF">IFM89_028776</name>
</gene>
<feature type="compositionally biased region" description="Basic and acidic residues" evidence="1">
    <location>
        <begin position="293"/>
        <end position="312"/>
    </location>
</feature>
<organism evidence="2 3">
    <name type="scientific">Coptis chinensis</name>
    <dbReference type="NCBI Taxonomy" id="261450"/>
    <lineage>
        <taxon>Eukaryota</taxon>
        <taxon>Viridiplantae</taxon>
        <taxon>Streptophyta</taxon>
        <taxon>Embryophyta</taxon>
        <taxon>Tracheophyta</taxon>
        <taxon>Spermatophyta</taxon>
        <taxon>Magnoliopsida</taxon>
        <taxon>Ranunculales</taxon>
        <taxon>Ranunculaceae</taxon>
        <taxon>Coptidoideae</taxon>
        <taxon>Coptis</taxon>
    </lineage>
</organism>
<feature type="compositionally biased region" description="Basic and acidic residues" evidence="1">
    <location>
        <begin position="324"/>
        <end position="333"/>
    </location>
</feature>
<dbReference type="Proteomes" id="UP000631114">
    <property type="component" value="Unassembled WGS sequence"/>
</dbReference>
<dbReference type="AlphaFoldDB" id="A0A835LJQ6"/>
<accession>A0A835LJQ6</accession>